<evidence type="ECO:0000256" key="3">
    <source>
        <dbReference type="ARBA" id="ARBA00022490"/>
    </source>
</evidence>
<dbReference type="InParanoid" id="A0A673W2T8"/>
<evidence type="ECO:0000256" key="10">
    <source>
        <dbReference type="RuleBase" id="RU362102"/>
    </source>
</evidence>
<comment type="catalytic activity">
    <reaction evidence="10">
        <text>a 1,2-diacyl-sn-glycero-3-phosphocholine + H2O = a 1-acyl-sn-glycero-3-phosphocholine + a fatty acid + H(+)</text>
        <dbReference type="Rhea" id="RHEA:15801"/>
        <dbReference type="ChEBI" id="CHEBI:15377"/>
        <dbReference type="ChEBI" id="CHEBI:15378"/>
        <dbReference type="ChEBI" id="CHEBI:28868"/>
        <dbReference type="ChEBI" id="CHEBI:57643"/>
        <dbReference type="ChEBI" id="CHEBI:58168"/>
        <dbReference type="EC" id="3.1.1.4"/>
    </reaction>
</comment>
<keyword evidence="4 10" id="KW-0479">Metal-binding</keyword>
<dbReference type="AlphaFoldDB" id="A0A673W2T8"/>
<comment type="subcellular location">
    <subcellularLocation>
        <location evidence="1">Cytoplasm</location>
    </subcellularLocation>
</comment>
<dbReference type="SMART" id="SM00239">
    <property type="entry name" value="C2"/>
    <property type="match status" value="1"/>
</dbReference>
<keyword evidence="3 10" id="KW-0963">Cytoplasm</keyword>
<evidence type="ECO:0000256" key="4">
    <source>
        <dbReference type="ARBA" id="ARBA00022723"/>
    </source>
</evidence>
<dbReference type="GO" id="GO:0046475">
    <property type="term" value="P:glycerophospholipid catabolic process"/>
    <property type="evidence" value="ECO:0007669"/>
    <property type="project" value="TreeGrafter"/>
</dbReference>
<dbReference type="Gene3D" id="3.40.1090.10">
    <property type="entry name" value="Cytosolic phospholipase A2 catalytic domain"/>
    <property type="match status" value="1"/>
</dbReference>
<dbReference type="OMA" id="FMRGFFL"/>
<dbReference type="PROSITE" id="PS51210">
    <property type="entry name" value="PLA2C"/>
    <property type="match status" value="1"/>
</dbReference>
<keyword evidence="5 9" id="KW-0378">Hydrolase</keyword>
<comment type="domain">
    <text evidence="10">The N-terminal C2 domain associates with lipid membranes upon calcium binding.</text>
</comment>
<dbReference type="Pfam" id="PF01735">
    <property type="entry name" value="PLA2_B"/>
    <property type="match status" value="1"/>
</dbReference>
<dbReference type="RefSeq" id="XP_029608766.1">
    <property type="nucleotide sequence ID" value="XM_029752906.1"/>
</dbReference>
<evidence type="ECO:0000256" key="5">
    <source>
        <dbReference type="ARBA" id="ARBA00022801"/>
    </source>
</evidence>
<dbReference type="FunFam" id="2.60.40.150:FF:000030">
    <property type="entry name" value="Phospholipase A2"/>
    <property type="match status" value="1"/>
</dbReference>
<evidence type="ECO:0000256" key="7">
    <source>
        <dbReference type="ARBA" id="ARBA00022963"/>
    </source>
</evidence>
<dbReference type="OrthoDB" id="419768at2759"/>
<dbReference type="PROSITE" id="PS50004">
    <property type="entry name" value="C2"/>
    <property type="match status" value="1"/>
</dbReference>
<dbReference type="InterPro" id="IPR000008">
    <property type="entry name" value="C2_dom"/>
</dbReference>
<dbReference type="GO" id="GO:0005829">
    <property type="term" value="C:cytosol"/>
    <property type="evidence" value="ECO:0007669"/>
    <property type="project" value="TreeGrafter"/>
</dbReference>
<feature type="domain" description="PLA2c" evidence="12">
    <location>
        <begin position="256"/>
        <end position="796"/>
    </location>
</feature>
<evidence type="ECO:0000256" key="8">
    <source>
        <dbReference type="ARBA" id="ARBA00023098"/>
    </source>
</evidence>
<dbReference type="EC" id="3.1.1.4" evidence="2 10"/>
<dbReference type="GeneID" id="115193835"/>
<proteinExistence type="predicted"/>
<dbReference type="InterPro" id="IPR016035">
    <property type="entry name" value="Acyl_Trfase/lysoPLipase"/>
</dbReference>
<dbReference type="Ensembl" id="ENSSTUT00000006964.1">
    <property type="protein sequence ID" value="ENSSTUP00000006554.1"/>
    <property type="gene ID" value="ENSSTUG00000003218.1"/>
</dbReference>
<dbReference type="InterPro" id="IPR002642">
    <property type="entry name" value="LysoPLipase_cat_dom"/>
</dbReference>
<dbReference type="SUPFAM" id="SSF52151">
    <property type="entry name" value="FabD/lysophospholipase-like"/>
    <property type="match status" value="1"/>
</dbReference>
<feature type="domain" description="C2" evidence="11">
    <location>
        <begin position="1"/>
        <end position="112"/>
    </location>
</feature>
<dbReference type="GO" id="GO:0005544">
    <property type="term" value="F:calcium-dependent phospholipid binding"/>
    <property type="evidence" value="ECO:0007669"/>
    <property type="project" value="TreeGrafter"/>
</dbReference>
<dbReference type="SMART" id="SM00022">
    <property type="entry name" value="PLAc"/>
    <property type="match status" value="1"/>
</dbReference>
<keyword evidence="8 9" id="KW-0443">Lipid metabolism</keyword>
<evidence type="ECO:0000259" key="11">
    <source>
        <dbReference type="PROSITE" id="PS50004"/>
    </source>
</evidence>
<dbReference type="PANTHER" id="PTHR10728">
    <property type="entry name" value="CYTOSOLIC PHOSPHOLIPASE A2"/>
    <property type="match status" value="1"/>
</dbReference>
<dbReference type="GO" id="GO:0005509">
    <property type="term" value="F:calcium ion binding"/>
    <property type="evidence" value="ECO:0007669"/>
    <property type="project" value="TreeGrafter"/>
</dbReference>
<protein>
    <recommendedName>
        <fullName evidence="2 10">Phospholipase A2</fullName>
        <ecNumber evidence="2 10">3.1.1.4</ecNumber>
    </recommendedName>
</protein>
<evidence type="ECO:0000256" key="6">
    <source>
        <dbReference type="ARBA" id="ARBA00022837"/>
    </source>
</evidence>
<dbReference type="Proteomes" id="UP000472277">
    <property type="component" value="Chromosome 5"/>
</dbReference>
<dbReference type="SUPFAM" id="SSF49562">
    <property type="entry name" value="C2 domain (Calcium/lipid-binding domain, CaLB)"/>
    <property type="match status" value="1"/>
</dbReference>
<keyword evidence="6 10" id="KW-0106">Calcium</keyword>
<organism evidence="13 14">
    <name type="scientific">Salmo trutta</name>
    <name type="common">Brown trout</name>
    <dbReference type="NCBI Taxonomy" id="8032"/>
    <lineage>
        <taxon>Eukaryota</taxon>
        <taxon>Metazoa</taxon>
        <taxon>Chordata</taxon>
        <taxon>Craniata</taxon>
        <taxon>Vertebrata</taxon>
        <taxon>Euteleostomi</taxon>
        <taxon>Actinopterygii</taxon>
        <taxon>Neopterygii</taxon>
        <taxon>Teleostei</taxon>
        <taxon>Protacanthopterygii</taxon>
        <taxon>Salmoniformes</taxon>
        <taxon>Salmonidae</taxon>
        <taxon>Salmoninae</taxon>
        <taxon>Salmo</taxon>
    </lineage>
</organism>
<evidence type="ECO:0000256" key="9">
    <source>
        <dbReference type="PROSITE-ProRule" id="PRU00555"/>
    </source>
</evidence>
<dbReference type="GO" id="GO:0047498">
    <property type="term" value="F:calcium-dependent phospholipase A2 activity"/>
    <property type="evidence" value="ECO:0007669"/>
    <property type="project" value="TreeGrafter"/>
</dbReference>
<dbReference type="GeneTree" id="ENSGT01030000234606"/>
<name>A0A673W2T8_SALTR</name>
<evidence type="ECO:0000313" key="13">
    <source>
        <dbReference type="Ensembl" id="ENSSTUP00000006554.1"/>
    </source>
</evidence>
<keyword evidence="14" id="KW-1185">Reference proteome</keyword>
<evidence type="ECO:0000313" key="14">
    <source>
        <dbReference type="Proteomes" id="UP000472277"/>
    </source>
</evidence>
<evidence type="ECO:0000256" key="2">
    <source>
        <dbReference type="ARBA" id="ARBA00013278"/>
    </source>
</evidence>
<keyword evidence="7 9" id="KW-0442">Lipid degradation</keyword>
<reference evidence="13" key="1">
    <citation type="submission" date="2025-08" db="UniProtKB">
        <authorList>
            <consortium name="Ensembl"/>
        </authorList>
    </citation>
    <scope>IDENTIFICATION</scope>
</reference>
<dbReference type="Gene3D" id="2.60.40.150">
    <property type="entry name" value="C2 domain"/>
    <property type="match status" value="1"/>
</dbReference>
<evidence type="ECO:0000259" key="12">
    <source>
        <dbReference type="PROSITE" id="PS51210"/>
    </source>
</evidence>
<dbReference type="PANTHER" id="PTHR10728:SF32">
    <property type="entry name" value="CYTOSOLIC PHOSPHOLIPASE A2 BETA"/>
    <property type="match status" value="1"/>
</dbReference>
<reference evidence="13" key="2">
    <citation type="submission" date="2025-09" db="UniProtKB">
        <authorList>
            <consortium name="Ensembl"/>
        </authorList>
    </citation>
    <scope>IDENTIFICATION</scope>
</reference>
<evidence type="ECO:0000256" key="1">
    <source>
        <dbReference type="ARBA" id="ARBA00004496"/>
    </source>
</evidence>
<sequence>MLKREVKTYQSLTVTVLRAINNCSHDYWSESDCYVTVGLPTASARTHCTKTVPNSKTPEWNESFQFRVHSHVKNIVELKVYDEDSFIGDDLCSIVVFDINNLNPGKKETKTFICEPTKDELWVEFELLESKEPAGEYLSNGVLVASPFSTLDVNVEKLMTTAMKQNVVLKMCGAFPEEHKILTPEKTSNLTKTLRYYINRDLETELCMRDKMGEVEDPNVTGLSTVPLLHLPASNDFKVSLPVGEDMVDLHLRTEDCPDIEFEVRLDFDIPPEEKEFLKKRKVLVGQALRKELGLTSPPDPKKLPVIAVVGSGGGTRAMTGLYGSLKGLQRLGLLDAVSYITGVSGSTWALATLYQEADWSQRDMDESISAMEEEITKSFLSAFTTENLQYYKHQMADKEKEGHMVSLIDMWGLVIEHCLYGKKKTSTLSDQQKAVSEGQNPLPICTAVNLKDGVKGTTTEFEWCEFTPYEVGFPKYGAYVHAEDFGSEFYLGHMVKKHPEMHIAYLLGLWSSVFSVNLTQLWDFATGGQTSWSTWLGEDVNKIEIDNEPSTLDTYLFKPITNTASALTSLFTSRPVITQIYNFMRGFFLHRNYNDNSNFTPWKDKHPDAFPNRLTPADPTFYLVDSGFSINTGCPPVLRPERGVDIIMSLNYSWCEDQFKVLKRTEVYCKDHSIPFPRIDFSSLEGQPLKELYVFEDEENPKAPIVLHFPLVNISFKEFKAPGVARQGEEERKAGDIDISSSSSPYLTKHLTYTEKDFRALTDLTSYNIQNNKEQILQALGKVLERKVPVEESYH</sequence>
<dbReference type="InterPro" id="IPR035892">
    <property type="entry name" value="C2_domain_sf"/>
</dbReference>
<accession>A0A673W2T8</accession>
<dbReference type="Pfam" id="PF00168">
    <property type="entry name" value="C2"/>
    <property type="match status" value="1"/>
</dbReference>
<gene>
    <name evidence="13" type="primary">PLA2G4F</name>
    <name evidence="13" type="synonym">pla2g4f.1</name>
</gene>